<evidence type="ECO:0000313" key="1">
    <source>
        <dbReference type="EMBL" id="ORY42313.1"/>
    </source>
</evidence>
<dbReference type="EMBL" id="MCGO01000029">
    <property type="protein sequence ID" value="ORY42313.1"/>
    <property type="molecule type" value="Genomic_DNA"/>
</dbReference>
<dbReference type="AlphaFoldDB" id="A0A1Y2C5K4"/>
<organism evidence="1 2">
    <name type="scientific">Rhizoclosmatium globosum</name>
    <dbReference type="NCBI Taxonomy" id="329046"/>
    <lineage>
        <taxon>Eukaryota</taxon>
        <taxon>Fungi</taxon>
        <taxon>Fungi incertae sedis</taxon>
        <taxon>Chytridiomycota</taxon>
        <taxon>Chytridiomycota incertae sedis</taxon>
        <taxon>Chytridiomycetes</taxon>
        <taxon>Chytridiales</taxon>
        <taxon>Chytriomycetaceae</taxon>
        <taxon>Rhizoclosmatium</taxon>
    </lineage>
</organism>
<dbReference type="PANTHER" id="PTHR33129:SF1">
    <property type="entry name" value="ATP-BINDING PROTEIN"/>
    <property type="match status" value="1"/>
</dbReference>
<sequence>MCWFWFPAKDVAPILSLLYRTSVDFDESDQESTSMKEFWISLSSLVPVNDSLIFNPAPVFCNELPTQFIIRKSYVDIFQIISDKVRDDVKLQGRGTSGFAITGNLGIGKSVFLFYLMWRLRAQGVKTIVLHRAKDGSNIFVFSETGCFIFTDLNDVKRTYLYDKNTWYLTDTLPNGPCAVSAITVVVASPARKHYKEFLKFWKSHPLLYLPVWNPSELLLARKLYDVSAEDVETRFHLIGGIPRFVFDKFEDLDETIQFAVGRLSIEKFEMIVGGNLDKEDEISHLIIHYSITEKYKFASVQFASEYVIAQTLEIFISHQQSKLHSFLLASEGEKLVASLRGNLFEAYAHRQLVKGGTFQVRSLDNNVETTLFVPPLTMVPFKNIEDCVDVNVLYTAARKNYPCIDSLIPYVGLLQMTVSRSHGVKMVELKKAVEDSNLKSLFFVVPHTRYIAYPKQNLLTTDSKVAKRTEPALNNLQQFVLSIDVQ</sequence>
<dbReference type="InterPro" id="IPR052980">
    <property type="entry name" value="Crinkler_effector"/>
</dbReference>
<proteinExistence type="predicted"/>
<dbReference type="STRING" id="329046.A0A1Y2C5K4"/>
<dbReference type="PANTHER" id="PTHR33129">
    <property type="entry name" value="PROTEIN KINASE DOMAIN-CONTAINING PROTEIN-RELATED"/>
    <property type="match status" value="1"/>
</dbReference>
<protein>
    <recommendedName>
        <fullName evidence="3">Crinkler (CRN) family protein</fullName>
    </recommendedName>
</protein>
<gene>
    <name evidence="1" type="ORF">BCR33DRAFT_718472</name>
</gene>
<evidence type="ECO:0000313" key="2">
    <source>
        <dbReference type="Proteomes" id="UP000193642"/>
    </source>
</evidence>
<comment type="caution">
    <text evidence="1">The sequence shown here is derived from an EMBL/GenBank/DDBJ whole genome shotgun (WGS) entry which is preliminary data.</text>
</comment>
<dbReference type="OrthoDB" id="2423992at2759"/>
<accession>A0A1Y2C5K4</accession>
<keyword evidence="2" id="KW-1185">Reference proteome</keyword>
<evidence type="ECO:0008006" key="3">
    <source>
        <dbReference type="Google" id="ProtNLM"/>
    </source>
</evidence>
<reference evidence="1 2" key="1">
    <citation type="submission" date="2016-07" db="EMBL/GenBank/DDBJ databases">
        <title>Pervasive Adenine N6-methylation of Active Genes in Fungi.</title>
        <authorList>
            <consortium name="DOE Joint Genome Institute"/>
            <person name="Mondo S.J."/>
            <person name="Dannebaum R.O."/>
            <person name="Kuo R.C."/>
            <person name="Labutti K."/>
            <person name="Haridas S."/>
            <person name="Kuo A."/>
            <person name="Salamov A."/>
            <person name="Ahrendt S.R."/>
            <person name="Lipzen A."/>
            <person name="Sullivan W."/>
            <person name="Andreopoulos W.B."/>
            <person name="Clum A."/>
            <person name="Lindquist E."/>
            <person name="Daum C."/>
            <person name="Ramamoorthy G.K."/>
            <person name="Gryganskyi A."/>
            <person name="Culley D."/>
            <person name="Magnuson J.K."/>
            <person name="James T.Y."/>
            <person name="O'Malley M.A."/>
            <person name="Stajich J.E."/>
            <person name="Spatafora J.W."/>
            <person name="Visel A."/>
            <person name="Grigoriev I.V."/>
        </authorList>
    </citation>
    <scope>NUCLEOTIDE SEQUENCE [LARGE SCALE GENOMIC DNA]</scope>
    <source>
        <strain evidence="1 2">JEL800</strain>
    </source>
</reference>
<name>A0A1Y2C5K4_9FUNG</name>
<dbReference type="Proteomes" id="UP000193642">
    <property type="component" value="Unassembled WGS sequence"/>
</dbReference>